<protein>
    <submittedName>
        <fullName evidence="1">DgyrCDS14575</fullName>
    </submittedName>
</protein>
<sequence>MGTQLMLITYGNFNDDDIKEFKNGMLSCSQRISYKNRGASLIWQKLLFYDGTFFSSLNDGQDGICKCFVRTVCDNNGDPQSICTMTGVNGGSEQTEEGEFSVKEDSLPLIEIHTADVGNTNEAVRYTLEKFKCTFQFMTFNLFTTKNTTCLKSDQLTALNDKNIATCISIPIENTIQLDSNTEFEFGEILTKLTFSCKSYIEIFIQKETDATSTSPLCLMCYQISNRNCIVLLTRIDNEKEKKFIEPTEELRLSFSFSSSESFVDCPLETGNVINDNEITYNNEIEVTTMDTSTTEVQDFQEDSFESHTSQRDNCTDDLHFKILQNGSQKGKDLLIHKGYTFNTKMKRKTATI</sequence>
<organism evidence="1 2">
    <name type="scientific">Dimorphilus gyrociliatus</name>
    <dbReference type="NCBI Taxonomy" id="2664684"/>
    <lineage>
        <taxon>Eukaryota</taxon>
        <taxon>Metazoa</taxon>
        <taxon>Spiralia</taxon>
        <taxon>Lophotrochozoa</taxon>
        <taxon>Annelida</taxon>
        <taxon>Polychaeta</taxon>
        <taxon>Polychaeta incertae sedis</taxon>
        <taxon>Dinophilidae</taxon>
        <taxon>Dimorphilus</taxon>
    </lineage>
</organism>
<dbReference type="Proteomes" id="UP000549394">
    <property type="component" value="Unassembled WGS sequence"/>
</dbReference>
<dbReference type="AlphaFoldDB" id="A0A7I8WEG1"/>
<evidence type="ECO:0000313" key="2">
    <source>
        <dbReference type="Proteomes" id="UP000549394"/>
    </source>
</evidence>
<gene>
    <name evidence="1" type="ORF">DGYR_LOCUS13689</name>
</gene>
<reference evidence="1 2" key="1">
    <citation type="submission" date="2020-08" db="EMBL/GenBank/DDBJ databases">
        <authorList>
            <person name="Hejnol A."/>
        </authorList>
    </citation>
    <scope>NUCLEOTIDE SEQUENCE [LARGE SCALE GENOMIC DNA]</scope>
</reference>
<evidence type="ECO:0000313" key="1">
    <source>
        <dbReference type="EMBL" id="CAD5126446.1"/>
    </source>
</evidence>
<name>A0A7I8WEG1_9ANNE</name>
<dbReference type="EMBL" id="CAJFCJ010000049">
    <property type="protein sequence ID" value="CAD5126446.1"/>
    <property type="molecule type" value="Genomic_DNA"/>
</dbReference>
<comment type="caution">
    <text evidence="1">The sequence shown here is derived from an EMBL/GenBank/DDBJ whole genome shotgun (WGS) entry which is preliminary data.</text>
</comment>
<proteinExistence type="predicted"/>
<keyword evidence="2" id="KW-1185">Reference proteome</keyword>
<accession>A0A7I8WEG1</accession>